<evidence type="ECO:0000313" key="2">
    <source>
        <dbReference type="Proteomes" id="UP000290567"/>
    </source>
</evidence>
<dbReference type="EMBL" id="BJCC01000015">
    <property type="protein sequence ID" value="GCF94092.1"/>
    <property type="molecule type" value="Genomic_DNA"/>
</dbReference>
<organism evidence="1 2">
    <name type="scientific">Enterococcus florum</name>
    <dbReference type="NCBI Taxonomy" id="2480627"/>
    <lineage>
        <taxon>Bacteria</taxon>
        <taxon>Bacillati</taxon>
        <taxon>Bacillota</taxon>
        <taxon>Bacilli</taxon>
        <taxon>Lactobacillales</taxon>
        <taxon>Enterococcaceae</taxon>
        <taxon>Enterococcus</taxon>
    </lineage>
</organism>
<dbReference type="Proteomes" id="UP000290567">
    <property type="component" value="Unassembled WGS sequence"/>
</dbReference>
<name>A0A4P5PEN1_9ENTE</name>
<evidence type="ECO:0000313" key="1">
    <source>
        <dbReference type="EMBL" id="GCF94092.1"/>
    </source>
</evidence>
<dbReference type="OrthoDB" id="2185661at2"/>
<dbReference type="AlphaFoldDB" id="A0A4P5PEN1"/>
<keyword evidence="2" id="KW-1185">Reference proteome</keyword>
<dbReference type="RefSeq" id="WP_146622535.1">
    <property type="nucleotide sequence ID" value="NZ_BJCC01000015.1"/>
</dbReference>
<gene>
    <name evidence="1" type="ORF">NRIC_19830</name>
</gene>
<sequence length="93" mass="10792">MKAGEFLKKLSVNPFMKYTGVYTKVEGRLVPFTTAKPDIENNLVFFRQNKKPPLAMKNLYTILLLHENKPLYFWNGGKVKVYSYDVVDGKIVF</sequence>
<accession>A0A4P5PEN1</accession>
<reference evidence="2" key="1">
    <citation type="submission" date="2019-02" db="EMBL/GenBank/DDBJ databases">
        <title>Draft genome sequence of Enterococcus sp. Gos25-1.</title>
        <authorList>
            <person name="Tanaka N."/>
            <person name="Shiwa Y."/>
            <person name="Fujita N."/>
        </authorList>
    </citation>
    <scope>NUCLEOTIDE SEQUENCE [LARGE SCALE GENOMIC DNA]</scope>
    <source>
        <strain evidence="2">Gos25-1</strain>
    </source>
</reference>
<protein>
    <submittedName>
        <fullName evidence="1">Uncharacterized protein</fullName>
    </submittedName>
</protein>
<comment type="caution">
    <text evidence="1">The sequence shown here is derived from an EMBL/GenBank/DDBJ whole genome shotgun (WGS) entry which is preliminary data.</text>
</comment>
<proteinExistence type="predicted"/>